<dbReference type="GO" id="GO:0019354">
    <property type="term" value="P:siroheme biosynthetic process"/>
    <property type="evidence" value="ECO:0007669"/>
    <property type="project" value="UniProtKB-UniPathway"/>
</dbReference>
<evidence type="ECO:0000256" key="4">
    <source>
        <dbReference type="ARBA" id="ARBA00022603"/>
    </source>
</evidence>
<feature type="domain" description="Tetrapyrrole methylase" evidence="13">
    <location>
        <begin position="50"/>
        <end position="258"/>
    </location>
</feature>
<evidence type="ECO:0000256" key="7">
    <source>
        <dbReference type="ARBA" id="ARBA00023002"/>
    </source>
</evidence>
<evidence type="ECO:0000256" key="8">
    <source>
        <dbReference type="ARBA" id="ARBA00023239"/>
    </source>
</evidence>
<dbReference type="InterPro" id="IPR000878">
    <property type="entry name" value="4pyrrol_Mease"/>
</dbReference>
<reference evidence="14 15" key="1">
    <citation type="submission" date="2019-10" db="EMBL/GenBank/DDBJ databases">
        <title>Vibrio sp. nov., isolated from Coralline algae surface.</title>
        <authorList>
            <person name="Geng Y."/>
            <person name="Zhang X."/>
        </authorList>
    </citation>
    <scope>NUCLEOTIDE SEQUENCE [LARGE SCALE GENOMIC DNA]</scope>
    <source>
        <strain evidence="14 15">SM1977</strain>
    </source>
</reference>
<dbReference type="InterPro" id="IPR050161">
    <property type="entry name" value="Siro_Cobalamin_biosynth"/>
</dbReference>
<keyword evidence="9" id="KW-0627">Porphyrin biosynthesis</keyword>
<evidence type="ECO:0000256" key="3">
    <source>
        <dbReference type="ARBA" id="ARBA00022573"/>
    </source>
</evidence>
<keyword evidence="8" id="KW-0456">Lyase</keyword>
<name>A0A5Q0TKE0_9VIBR</name>
<evidence type="ECO:0000256" key="6">
    <source>
        <dbReference type="ARBA" id="ARBA00022691"/>
    </source>
</evidence>
<dbReference type="Pfam" id="PF00590">
    <property type="entry name" value="TP_methylase"/>
    <property type="match status" value="1"/>
</dbReference>
<dbReference type="RefSeq" id="WP_153449005.1">
    <property type="nucleotide sequence ID" value="NZ_CP045700.1"/>
</dbReference>
<keyword evidence="5 14" id="KW-0808">Transferase</keyword>
<accession>A0A5Q0TKE0</accession>
<dbReference type="NCBIfam" id="TIGR01469">
    <property type="entry name" value="cobA_cysG_Cterm"/>
    <property type="match status" value="1"/>
</dbReference>
<dbReference type="GO" id="GO:0009236">
    <property type="term" value="P:cobalamin biosynthetic process"/>
    <property type="evidence" value="ECO:0007669"/>
    <property type="project" value="UniProtKB-KW"/>
</dbReference>
<dbReference type="InterPro" id="IPR006366">
    <property type="entry name" value="CobA/CysG_C"/>
</dbReference>
<dbReference type="AlphaFoldDB" id="A0A5Q0TKE0"/>
<dbReference type="Gene3D" id="3.30.950.10">
    <property type="entry name" value="Methyltransferase, Cobalt-precorrin-4 Transmethylase, Domain 2"/>
    <property type="match status" value="1"/>
</dbReference>
<dbReference type="InterPro" id="IPR014777">
    <property type="entry name" value="4pyrrole_Mease_sub1"/>
</dbReference>
<sequence length="314" mass="34216">MDHSLFAPLGEKTNHLYTRSNLNGRGRYLEEEKKTSSRMSQASKDKLGRVLLVGAGPNDPELLTVKAYKAIENAEVVVFDRLVGQEVLNLIPDSCEQIYVGKRCGQPSLKQQQINQILIEQAQLRKQVVRLKGGEPFIFGRGGEEALALVANEIEYDVIPGITAAIGCAASSKIPLTHRNVSRSVTLVTGHITSGAFSSWAGLVSSGQTLVFYMGLEQAKNIQQGLMSEGVKEDFPLAIIGNGCSKNQQVYVSQLSQLVSLSEQLKGLTPALIIVGEVVNLRQDLLQAHHLQAQNQQDQSQALYPQLMAELIGV</sequence>
<dbReference type="Proteomes" id="UP000348942">
    <property type="component" value="Chromosome 2"/>
</dbReference>
<gene>
    <name evidence="14" type="primary">cobA</name>
    <name evidence="14" type="ORF">GFB47_12640</name>
</gene>
<evidence type="ECO:0000313" key="15">
    <source>
        <dbReference type="Proteomes" id="UP000348942"/>
    </source>
</evidence>
<keyword evidence="7" id="KW-0560">Oxidoreductase</keyword>
<dbReference type="FunFam" id="3.30.950.10:FF:000001">
    <property type="entry name" value="Siroheme synthase"/>
    <property type="match status" value="1"/>
</dbReference>
<keyword evidence="6" id="KW-0949">S-adenosyl-L-methionine</keyword>
<evidence type="ECO:0000259" key="13">
    <source>
        <dbReference type="Pfam" id="PF00590"/>
    </source>
</evidence>
<evidence type="ECO:0000256" key="10">
    <source>
        <dbReference type="ARBA" id="ARBA00023268"/>
    </source>
</evidence>
<keyword evidence="3" id="KW-0169">Cobalamin biosynthesis</keyword>
<keyword evidence="4 14" id="KW-0489">Methyltransferase</keyword>
<comment type="pathway">
    <text evidence="12">Cofactor biosynthesis; adenosylcobalamin biosynthesis; precorrin-2 from uroporphyrinogen III: step 1/1.</text>
</comment>
<dbReference type="UniPathway" id="UPA00262">
    <property type="reaction ID" value="UER00211"/>
</dbReference>
<dbReference type="PANTHER" id="PTHR45790:SF1">
    <property type="entry name" value="SIROHEME SYNTHASE"/>
    <property type="match status" value="1"/>
</dbReference>
<organism evidence="14 15">
    <name type="scientific">Vibrio algicola</name>
    <dbReference type="NCBI Taxonomy" id="2662262"/>
    <lineage>
        <taxon>Bacteria</taxon>
        <taxon>Pseudomonadati</taxon>
        <taxon>Pseudomonadota</taxon>
        <taxon>Gammaproteobacteria</taxon>
        <taxon>Vibrionales</taxon>
        <taxon>Vibrionaceae</taxon>
        <taxon>Vibrio</taxon>
    </lineage>
</organism>
<dbReference type="GO" id="GO:0032259">
    <property type="term" value="P:methylation"/>
    <property type="evidence" value="ECO:0007669"/>
    <property type="project" value="UniProtKB-KW"/>
</dbReference>
<dbReference type="SUPFAM" id="SSF53790">
    <property type="entry name" value="Tetrapyrrole methylase"/>
    <property type="match status" value="1"/>
</dbReference>
<dbReference type="PANTHER" id="PTHR45790">
    <property type="entry name" value="SIROHEME SYNTHASE-RELATED"/>
    <property type="match status" value="1"/>
</dbReference>
<dbReference type="InterPro" id="IPR035996">
    <property type="entry name" value="4pyrrol_Methylase_sf"/>
</dbReference>
<dbReference type="CDD" id="cd11642">
    <property type="entry name" value="SUMT"/>
    <property type="match status" value="1"/>
</dbReference>
<dbReference type="FunFam" id="3.40.1010.10:FF:000001">
    <property type="entry name" value="Siroheme synthase"/>
    <property type="match status" value="1"/>
</dbReference>
<dbReference type="GO" id="GO:0004851">
    <property type="term" value="F:uroporphyrin-III C-methyltransferase activity"/>
    <property type="evidence" value="ECO:0007669"/>
    <property type="project" value="UniProtKB-EC"/>
</dbReference>
<proteinExistence type="inferred from homology"/>
<dbReference type="Gene3D" id="3.40.1010.10">
    <property type="entry name" value="Cobalt-precorrin-4 Transmethylase, Domain 1"/>
    <property type="match status" value="1"/>
</dbReference>
<evidence type="ECO:0000256" key="12">
    <source>
        <dbReference type="ARBA" id="ARBA00060548"/>
    </source>
</evidence>
<evidence type="ECO:0000256" key="9">
    <source>
        <dbReference type="ARBA" id="ARBA00023244"/>
    </source>
</evidence>
<keyword evidence="15" id="KW-1185">Reference proteome</keyword>
<protein>
    <recommendedName>
        <fullName evidence="2">uroporphyrinogen-III C-methyltransferase</fullName>
        <ecNumber evidence="2">2.1.1.107</ecNumber>
    </recommendedName>
</protein>
<comment type="similarity">
    <text evidence="1">Belongs to the precorrin methyltransferase family.</text>
</comment>
<evidence type="ECO:0000256" key="1">
    <source>
        <dbReference type="ARBA" id="ARBA00005879"/>
    </source>
</evidence>
<evidence type="ECO:0000256" key="5">
    <source>
        <dbReference type="ARBA" id="ARBA00022679"/>
    </source>
</evidence>
<dbReference type="InterPro" id="IPR014776">
    <property type="entry name" value="4pyrrole_Mease_sub2"/>
</dbReference>
<evidence type="ECO:0000256" key="2">
    <source>
        <dbReference type="ARBA" id="ARBA00012162"/>
    </source>
</evidence>
<keyword evidence="10" id="KW-0511">Multifunctional enzyme</keyword>
<evidence type="ECO:0000256" key="11">
    <source>
        <dbReference type="ARBA" id="ARBA00025705"/>
    </source>
</evidence>
<dbReference type="NCBIfam" id="NF004790">
    <property type="entry name" value="PRK06136.1"/>
    <property type="match status" value="1"/>
</dbReference>
<dbReference type="EC" id="2.1.1.107" evidence="2"/>
<dbReference type="GO" id="GO:0016829">
    <property type="term" value="F:lyase activity"/>
    <property type="evidence" value="ECO:0007669"/>
    <property type="project" value="UniProtKB-KW"/>
</dbReference>
<comment type="pathway">
    <text evidence="11">Porphyrin-containing compound metabolism; siroheme biosynthesis; precorrin-2 from uroporphyrinogen III: step 1/1.</text>
</comment>
<dbReference type="GO" id="GO:0016491">
    <property type="term" value="F:oxidoreductase activity"/>
    <property type="evidence" value="ECO:0007669"/>
    <property type="project" value="UniProtKB-KW"/>
</dbReference>
<dbReference type="EMBL" id="CP045700">
    <property type="protein sequence ID" value="QGA66916.1"/>
    <property type="molecule type" value="Genomic_DNA"/>
</dbReference>
<evidence type="ECO:0000313" key="14">
    <source>
        <dbReference type="EMBL" id="QGA66916.1"/>
    </source>
</evidence>